<keyword evidence="3 5" id="KW-0067">ATP-binding</keyword>
<dbReference type="Pfam" id="PF13589">
    <property type="entry name" value="HATPase_c_3"/>
    <property type="match status" value="1"/>
</dbReference>
<keyword evidence="5" id="KW-0963">Cytoplasm</keyword>
<comment type="similarity">
    <text evidence="1 5">Belongs to the heat shock protein 90 family.</text>
</comment>
<dbReference type="PIRSF" id="PIRSF002583">
    <property type="entry name" value="Hsp90"/>
    <property type="match status" value="1"/>
</dbReference>
<dbReference type="SUPFAM" id="SSF55874">
    <property type="entry name" value="ATPase domain of HSP90 chaperone/DNA topoisomerase II/histidine kinase"/>
    <property type="match status" value="1"/>
</dbReference>
<keyword evidence="2 5" id="KW-0547">Nucleotide-binding</keyword>
<evidence type="ECO:0000259" key="6">
    <source>
        <dbReference type="SMART" id="SM00387"/>
    </source>
</evidence>
<dbReference type="InterPro" id="IPR020575">
    <property type="entry name" value="Hsp90_N"/>
</dbReference>
<dbReference type="HAMAP" id="MF_00505">
    <property type="entry name" value="HSP90"/>
    <property type="match status" value="1"/>
</dbReference>
<dbReference type="InterPro" id="IPR001404">
    <property type="entry name" value="Hsp90_fam"/>
</dbReference>
<dbReference type="Gene3D" id="3.30.230.80">
    <property type="match status" value="1"/>
</dbReference>
<dbReference type="InterPro" id="IPR003594">
    <property type="entry name" value="HATPase_dom"/>
</dbReference>
<feature type="region of interest" description="A; substrate-binding" evidence="5">
    <location>
        <begin position="1"/>
        <end position="343"/>
    </location>
</feature>
<evidence type="ECO:0000256" key="3">
    <source>
        <dbReference type="ARBA" id="ARBA00022840"/>
    </source>
</evidence>
<evidence type="ECO:0000256" key="4">
    <source>
        <dbReference type="ARBA" id="ARBA00023186"/>
    </source>
</evidence>
<dbReference type="EMBL" id="BONW01000008">
    <property type="protein sequence ID" value="GIG87078.1"/>
    <property type="molecule type" value="Genomic_DNA"/>
</dbReference>
<sequence>MSTGTETFEFQAEARQLLQLMVHSIYSNKDIFLRELISNASDALDKLKLAAFTDKDLTVDTSDLHIAIEVDREARTLTVRDNGIGMSRDEVIILIGTIAKSGTAELLEKIRESKDAAGSQDLIGQFGVGFYSSFMVADRVTLLTRRAGESTATRWESDGGATYAVETVDDAPQGTSVTVHLRPEDKEDQLFDYTAEWKIREIVKRYSDFIAWPIRMAVERTDNDGVTTTESETLNSMKALWARSKDDVKEDEYKEFYRHLSHDWTDPLETIHMRAEGTFEYETLLFIPSHAPYDLFMRGAKRGVQLYVKRVFIMDDCQELMPEYLRFVKGVVDAQDLSLNISREILQKDRHIQLMRRRLVKKVLSTVKEMQAGDAERYRTFWTEFGKAVKEGLLDDFDNQSTILEISSFASTADPEQLTTLAQYVERMKEGQTDIYYSTGESRTMIENSPHMEAFRAKGYEVLLLTDPIDEMWVSSVPNFDGKTFQSIAKGQVDLDTDEEKENAGPEREQQEKDFADLLGWLTGQLGENVKEVRLSSRLTTSPACIVGDSQDMTPTLEKMYRAMGQEVPAVKRILELNPTHPLVTGLREAHGKRSDDPAVAETAELLYGMALLAEGGELGDPARFTRLLAERLARTL</sequence>
<dbReference type="SUPFAM" id="SSF54211">
    <property type="entry name" value="Ribosomal protein S5 domain 2-like"/>
    <property type="match status" value="1"/>
</dbReference>
<dbReference type="RefSeq" id="WP_203865659.1">
    <property type="nucleotide sequence ID" value="NZ_BONW01000008.1"/>
</dbReference>
<organism evidence="7 8">
    <name type="scientific">Plantactinospora endophytica</name>
    <dbReference type="NCBI Taxonomy" id="673535"/>
    <lineage>
        <taxon>Bacteria</taxon>
        <taxon>Bacillati</taxon>
        <taxon>Actinomycetota</taxon>
        <taxon>Actinomycetes</taxon>
        <taxon>Micromonosporales</taxon>
        <taxon>Micromonosporaceae</taxon>
        <taxon>Plantactinospora</taxon>
    </lineage>
</organism>
<dbReference type="Gene3D" id="3.30.565.10">
    <property type="entry name" value="Histidine kinase-like ATPase, C-terminal domain"/>
    <property type="match status" value="1"/>
</dbReference>
<dbReference type="Gene3D" id="3.40.50.11260">
    <property type="match status" value="1"/>
</dbReference>
<dbReference type="SUPFAM" id="SSF110942">
    <property type="entry name" value="HSP90 C-terminal domain"/>
    <property type="match status" value="1"/>
</dbReference>
<dbReference type="InterPro" id="IPR020568">
    <property type="entry name" value="Ribosomal_Su5_D2-typ_SF"/>
</dbReference>
<accession>A0ABQ4DXC9</accession>
<dbReference type="Gene3D" id="1.20.120.790">
    <property type="entry name" value="Heat shock protein 90, C-terminal domain"/>
    <property type="match status" value="1"/>
</dbReference>
<reference evidence="7 8" key="1">
    <citation type="submission" date="2021-01" db="EMBL/GenBank/DDBJ databases">
        <title>Whole genome shotgun sequence of Plantactinospora endophytica NBRC 110450.</title>
        <authorList>
            <person name="Komaki H."/>
            <person name="Tamura T."/>
        </authorList>
    </citation>
    <scope>NUCLEOTIDE SEQUENCE [LARGE SCALE GENOMIC DNA]</scope>
    <source>
        <strain evidence="7 8">NBRC 110450</strain>
    </source>
</reference>
<dbReference type="NCBIfam" id="NF003555">
    <property type="entry name" value="PRK05218.1"/>
    <property type="match status" value="1"/>
</dbReference>
<feature type="region of interest" description="B" evidence="5">
    <location>
        <begin position="344"/>
        <end position="559"/>
    </location>
</feature>
<proteinExistence type="inferred from homology"/>
<protein>
    <recommendedName>
        <fullName evidence="5">Chaperone protein HtpG</fullName>
    </recommendedName>
    <alternativeName>
        <fullName evidence="5">Heat shock protein HtpG</fullName>
    </alternativeName>
    <alternativeName>
        <fullName evidence="5">High temperature protein G</fullName>
    </alternativeName>
</protein>
<name>A0ABQ4DXC9_9ACTN</name>
<dbReference type="InterPro" id="IPR037196">
    <property type="entry name" value="HSP90_C"/>
</dbReference>
<dbReference type="Pfam" id="PF00183">
    <property type="entry name" value="HSP90"/>
    <property type="match status" value="1"/>
</dbReference>
<comment type="subunit">
    <text evidence="5">Homodimer.</text>
</comment>
<evidence type="ECO:0000256" key="2">
    <source>
        <dbReference type="ARBA" id="ARBA00022741"/>
    </source>
</evidence>
<comment type="function">
    <text evidence="5">Molecular chaperone. Has ATPase activity.</text>
</comment>
<dbReference type="PRINTS" id="PR00775">
    <property type="entry name" value="HEATSHOCK90"/>
</dbReference>
<evidence type="ECO:0000313" key="8">
    <source>
        <dbReference type="Proteomes" id="UP000646749"/>
    </source>
</evidence>
<dbReference type="PANTHER" id="PTHR11528">
    <property type="entry name" value="HEAT SHOCK PROTEIN 90 FAMILY MEMBER"/>
    <property type="match status" value="1"/>
</dbReference>
<dbReference type="InterPro" id="IPR036890">
    <property type="entry name" value="HATPase_C_sf"/>
</dbReference>
<keyword evidence="4 5" id="KW-0143">Chaperone</keyword>
<comment type="caution">
    <text evidence="7">The sequence shown here is derived from an EMBL/GenBank/DDBJ whole genome shotgun (WGS) entry which is preliminary data.</text>
</comment>
<evidence type="ECO:0000256" key="1">
    <source>
        <dbReference type="ARBA" id="ARBA00008239"/>
    </source>
</evidence>
<comment type="subcellular location">
    <subcellularLocation>
        <location evidence="5">Cytoplasm</location>
    </subcellularLocation>
</comment>
<gene>
    <name evidence="5 7" type="primary">htpG</name>
    <name evidence="7" type="ORF">Pen02_20140</name>
</gene>
<evidence type="ECO:0000313" key="7">
    <source>
        <dbReference type="EMBL" id="GIG87078.1"/>
    </source>
</evidence>
<dbReference type="Proteomes" id="UP000646749">
    <property type="component" value="Unassembled WGS sequence"/>
</dbReference>
<dbReference type="CDD" id="cd16927">
    <property type="entry name" value="HATPase_Hsp90-like"/>
    <property type="match status" value="1"/>
</dbReference>
<keyword evidence="8" id="KW-1185">Reference proteome</keyword>
<feature type="region of interest" description="C" evidence="5">
    <location>
        <begin position="560"/>
        <end position="637"/>
    </location>
</feature>
<dbReference type="SMART" id="SM00387">
    <property type="entry name" value="HATPase_c"/>
    <property type="match status" value="1"/>
</dbReference>
<dbReference type="InterPro" id="IPR019805">
    <property type="entry name" value="Heat_shock_protein_90_CS"/>
</dbReference>
<keyword evidence="5" id="KW-0346">Stress response</keyword>
<feature type="domain" description="Histidine kinase/HSP90-like ATPase" evidence="6">
    <location>
        <begin position="28"/>
        <end position="185"/>
    </location>
</feature>
<dbReference type="PROSITE" id="PS00298">
    <property type="entry name" value="HSP90"/>
    <property type="match status" value="1"/>
</dbReference>
<evidence type="ECO:0000256" key="5">
    <source>
        <dbReference type="HAMAP-Rule" id="MF_00505"/>
    </source>
</evidence>